<dbReference type="InterPro" id="IPR002876">
    <property type="entry name" value="Transcrip_reg_TACO1-like"/>
</dbReference>
<feature type="domain" description="TACO1/YebC-like second and third" evidence="2">
    <location>
        <begin position="113"/>
        <end position="278"/>
    </location>
</feature>
<dbReference type="InterPro" id="IPR029072">
    <property type="entry name" value="YebC-like"/>
</dbReference>
<dbReference type="InterPro" id="IPR049083">
    <property type="entry name" value="TACO1_YebC_N"/>
</dbReference>
<organism evidence="4 5">
    <name type="scientific">Mycena chlorophos</name>
    <name type="common">Agaric fungus</name>
    <name type="synonym">Agaricus chlorophos</name>
    <dbReference type="NCBI Taxonomy" id="658473"/>
    <lineage>
        <taxon>Eukaryota</taxon>
        <taxon>Fungi</taxon>
        <taxon>Dikarya</taxon>
        <taxon>Basidiomycota</taxon>
        <taxon>Agaricomycotina</taxon>
        <taxon>Agaricomycetes</taxon>
        <taxon>Agaricomycetidae</taxon>
        <taxon>Agaricales</taxon>
        <taxon>Marasmiineae</taxon>
        <taxon>Mycenaceae</taxon>
        <taxon>Mycena</taxon>
    </lineage>
</organism>
<dbReference type="Proteomes" id="UP000815677">
    <property type="component" value="Unassembled WGS sequence"/>
</dbReference>
<sequence length="284" mass="31137">MFSKSFILRSLPPRAALSASRRGFFIAAPLFAGHSKWKKIKERKGVADVKKNAAITRAQREILTAVRLAGSADPEMNAALAAVLRRLKDIPKDNIKAALALAISKTGKSAGGENVVYEALALNTVGLIIECSTDNPTRTAAKIREILSTYNSRLTPVGFMFDRVGSVTVIIDKTDDELGLISLIDYATDNGAEDYSEQDAESEIQIQFTCRPETLGKLTSALENSSGLCRAVLGSELVFVPTGVDHWDVNEDEELVENLVDLQQELDENEDVRRVWSTWTPPEE</sequence>
<proteinExistence type="inferred from homology"/>
<accession>A0ABQ0MDD7</accession>
<evidence type="ECO:0000313" key="5">
    <source>
        <dbReference type="Proteomes" id="UP000815677"/>
    </source>
</evidence>
<name>A0ABQ0MDD7_MYCCL</name>
<dbReference type="SUPFAM" id="SSF75625">
    <property type="entry name" value="YebC-like"/>
    <property type="match status" value="1"/>
</dbReference>
<feature type="domain" description="TACO1/YebC-like N-terminal" evidence="3">
    <location>
        <begin position="35"/>
        <end position="100"/>
    </location>
</feature>
<dbReference type="InterPro" id="IPR048300">
    <property type="entry name" value="TACO1_YebC-like_2nd/3rd_dom"/>
</dbReference>
<dbReference type="PANTHER" id="PTHR12532">
    <property type="entry name" value="TRANSLATIONAL ACTIVATOR OF CYTOCHROME C OXIDASE 1"/>
    <property type="match status" value="1"/>
</dbReference>
<gene>
    <name evidence="4" type="ORF">MCHLO_17272</name>
</gene>
<evidence type="ECO:0000259" key="2">
    <source>
        <dbReference type="Pfam" id="PF01709"/>
    </source>
</evidence>
<dbReference type="Gene3D" id="3.30.70.980">
    <property type="match status" value="2"/>
</dbReference>
<protein>
    <recommendedName>
        <fullName evidence="6">YebC-like protein</fullName>
    </recommendedName>
</protein>
<evidence type="ECO:0008006" key="6">
    <source>
        <dbReference type="Google" id="ProtNLM"/>
    </source>
</evidence>
<dbReference type="Pfam" id="PF01709">
    <property type="entry name" value="Transcrip_reg"/>
    <property type="match status" value="1"/>
</dbReference>
<comment type="similarity">
    <text evidence="1">Belongs to the TACO1 family.</text>
</comment>
<evidence type="ECO:0000313" key="4">
    <source>
        <dbReference type="EMBL" id="GAT61223.1"/>
    </source>
</evidence>
<dbReference type="PANTHER" id="PTHR12532:SF0">
    <property type="entry name" value="TRANSLATIONAL ACTIVATOR OF CYTOCHROME C OXIDASE 1"/>
    <property type="match status" value="1"/>
</dbReference>
<dbReference type="Pfam" id="PF20772">
    <property type="entry name" value="TACO1_YebC_N"/>
    <property type="match status" value="1"/>
</dbReference>
<reference evidence="4" key="1">
    <citation type="submission" date="2014-09" db="EMBL/GenBank/DDBJ databases">
        <title>Genome sequence of the luminous mushroom Mycena chlorophos for searching fungal bioluminescence genes.</title>
        <authorList>
            <person name="Tanaka Y."/>
            <person name="Kasuga D."/>
            <person name="Oba Y."/>
            <person name="Hase S."/>
            <person name="Sato K."/>
            <person name="Oba Y."/>
            <person name="Sakakibara Y."/>
        </authorList>
    </citation>
    <scope>NUCLEOTIDE SEQUENCE</scope>
</reference>
<evidence type="ECO:0000256" key="1">
    <source>
        <dbReference type="ARBA" id="ARBA00008724"/>
    </source>
</evidence>
<dbReference type="EMBL" id="DF850018">
    <property type="protein sequence ID" value="GAT61223.1"/>
    <property type="molecule type" value="Genomic_DNA"/>
</dbReference>
<dbReference type="InterPro" id="IPR026564">
    <property type="entry name" value="Transcrip_reg_TACO1-like_dom3"/>
</dbReference>
<dbReference type="InterPro" id="IPR017856">
    <property type="entry name" value="Integrase-like_N"/>
</dbReference>
<dbReference type="Gene3D" id="1.10.10.200">
    <property type="match status" value="1"/>
</dbReference>
<evidence type="ECO:0000259" key="3">
    <source>
        <dbReference type="Pfam" id="PF20772"/>
    </source>
</evidence>
<keyword evidence="5" id="KW-1185">Reference proteome</keyword>